<proteinExistence type="predicted"/>
<dbReference type="STRING" id="1036611.A0A1L9PVW7"/>
<dbReference type="EMBL" id="KV878133">
    <property type="protein sequence ID" value="OJJ05582.1"/>
    <property type="molecule type" value="Genomic_DNA"/>
</dbReference>
<evidence type="ECO:0000259" key="1">
    <source>
        <dbReference type="Pfam" id="PF18566"/>
    </source>
</evidence>
<dbReference type="RefSeq" id="XP_040671344.1">
    <property type="nucleotide sequence ID" value="XM_040807482.1"/>
</dbReference>
<evidence type="ECO:0000313" key="2">
    <source>
        <dbReference type="EMBL" id="OJJ05582.1"/>
    </source>
</evidence>
<sequence>MPVNLSQYPKLTRKQAGHLRHFHNLSSAPDGDWPHMGSEEPAQEFRDAYRYQLATMAYASALTHYHRLPAMRSLFKTLLHRLITKMLRREVWGYWYLTSQSGVKLDPDLKELRKPWADPVARENIMYSGHLLLMTSLYAMLFDDGEFERAGSLTFHWNPLCWGMSEEGERFEYDNRSLQAAIVEDMERNGWIGSCCVPNLVFVVCNQFPIIAMRLNDVRDGTSVGKTVLEKYKDALEKRDMVSSDDLYKEWFVLKQRHTRPAAGIALTAWTAAFMNTWNSETVRSGFDIHVKGFVTKINGEVELHHPLIAFAYREAMAKADVAQDSAQIRQAAREYYKEHKTDIDFPYCERMFGYVVKWLSELGKSTELDGLLSYADTNLQPTWENGGLYYPRNNNATDDEGRWTYMDPFTGNAAIGYARLNVEDGMKKIYDDPWTRETLQSRPYIDGLDLSDGVDCLRGLWDSEQGAVIVTLYEWAGLGAGVSFSVENLPAGSWSVYTSEGDCTKYELAKGGRIIVNATVGVKEEVDFVVLLDKEVA</sequence>
<gene>
    <name evidence="2" type="ORF">ASPVEDRAFT_138396</name>
</gene>
<dbReference type="InterPro" id="IPR041411">
    <property type="entry name" value="Ldi"/>
</dbReference>
<protein>
    <recommendedName>
        <fullName evidence="1">Linalool dehydratase/isomerase domain-containing protein</fullName>
    </recommendedName>
</protein>
<dbReference type="VEuPathDB" id="FungiDB:ASPVEDRAFT_138396"/>
<feature type="domain" description="Linalool dehydratase/isomerase" evidence="1">
    <location>
        <begin position="50"/>
        <end position="396"/>
    </location>
</feature>
<accession>A0A1L9PVW7</accession>
<organism evidence="2 3">
    <name type="scientific">Aspergillus versicolor CBS 583.65</name>
    <dbReference type="NCBI Taxonomy" id="1036611"/>
    <lineage>
        <taxon>Eukaryota</taxon>
        <taxon>Fungi</taxon>
        <taxon>Dikarya</taxon>
        <taxon>Ascomycota</taxon>
        <taxon>Pezizomycotina</taxon>
        <taxon>Eurotiomycetes</taxon>
        <taxon>Eurotiomycetidae</taxon>
        <taxon>Eurotiales</taxon>
        <taxon>Aspergillaceae</taxon>
        <taxon>Aspergillus</taxon>
        <taxon>Aspergillus subgen. Nidulantes</taxon>
    </lineage>
</organism>
<name>A0A1L9PVW7_ASPVE</name>
<dbReference type="Proteomes" id="UP000184073">
    <property type="component" value="Unassembled WGS sequence"/>
</dbReference>
<dbReference type="AlphaFoldDB" id="A0A1L9PVW7"/>
<dbReference type="OrthoDB" id="9979195at2759"/>
<dbReference type="Pfam" id="PF18566">
    <property type="entry name" value="Ldi"/>
    <property type="match status" value="1"/>
</dbReference>
<reference evidence="3" key="1">
    <citation type="journal article" date="2017" name="Genome Biol.">
        <title>Comparative genomics reveals high biological diversity and specific adaptations in the industrially and medically important fungal genus Aspergillus.</title>
        <authorList>
            <person name="de Vries R.P."/>
            <person name="Riley R."/>
            <person name="Wiebenga A."/>
            <person name="Aguilar-Osorio G."/>
            <person name="Amillis S."/>
            <person name="Uchima C.A."/>
            <person name="Anderluh G."/>
            <person name="Asadollahi M."/>
            <person name="Askin M."/>
            <person name="Barry K."/>
            <person name="Battaglia E."/>
            <person name="Bayram O."/>
            <person name="Benocci T."/>
            <person name="Braus-Stromeyer S.A."/>
            <person name="Caldana C."/>
            <person name="Canovas D."/>
            <person name="Cerqueira G.C."/>
            <person name="Chen F."/>
            <person name="Chen W."/>
            <person name="Choi C."/>
            <person name="Clum A."/>
            <person name="Dos Santos R.A."/>
            <person name="Damasio A.R."/>
            <person name="Diallinas G."/>
            <person name="Emri T."/>
            <person name="Fekete E."/>
            <person name="Flipphi M."/>
            <person name="Freyberg S."/>
            <person name="Gallo A."/>
            <person name="Gournas C."/>
            <person name="Habgood R."/>
            <person name="Hainaut M."/>
            <person name="Harispe M.L."/>
            <person name="Henrissat B."/>
            <person name="Hilden K.S."/>
            <person name="Hope R."/>
            <person name="Hossain A."/>
            <person name="Karabika E."/>
            <person name="Karaffa L."/>
            <person name="Karanyi Z."/>
            <person name="Krasevec N."/>
            <person name="Kuo A."/>
            <person name="Kusch H."/>
            <person name="LaButti K."/>
            <person name="Lagendijk E.L."/>
            <person name="Lapidus A."/>
            <person name="Levasseur A."/>
            <person name="Lindquist E."/>
            <person name="Lipzen A."/>
            <person name="Logrieco A.F."/>
            <person name="MacCabe A."/>
            <person name="Maekelae M.R."/>
            <person name="Malavazi I."/>
            <person name="Melin P."/>
            <person name="Meyer V."/>
            <person name="Mielnichuk N."/>
            <person name="Miskei M."/>
            <person name="Molnar A.P."/>
            <person name="Mule G."/>
            <person name="Ngan C.Y."/>
            <person name="Orejas M."/>
            <person name="Orosz E."/>
            <person name="Ouedraogo J.P."/>
            <person name="Overkamp K.M."/>
            <person name="Park H.-S."/>
            <person name="Perrone G."/>
            <person name="Piumi F."/>
            <person name="Punt P.J."/>
            <person name="Ram A.F."/>
            <person name="Ramon A."/>
            <person name="Rauscher S."/>
            <person name="Record E."/>
            <person name="Riano-Pachon D.M."/>
            <person name="Robert V."/>
            <person name="Roehrig J."/>
            <person name="Ruller R."/>
            <person name="Salamov A."/>
            <person name="Salih N.S."/>
            <person name="Samson R.A."/>
            <person name="Sandor E."/>
            <person name="Sanguinetti M."/>
            <person name="Schuetze T."/>
            <person name="Sepcic K."/>
            <person name="Shelest E."/>
            <person name="Sherlock G."/>
            <person name="Sophianopoulou V."/>
            <person name="Squina F.M."/>
            <person name="Sun H."/>
            <person name="Susca A."/>
            <person name="Todd R.B."/>
            <person name="Tsang A."/>
            <person name="Unkles S.E."/>
            <person name="van de Wiele N."/>
            <person name="van Rossen-Uffink D."/>
            <person name="Oliveira J.V."/>
            <person name="Vesth T.C."/>
            <person name="Visser J."/>
            <person name="Yu J.-H."/>
            <person name="Zhou M."/>
            <person name="Andersen M.R."/>
            <person name="Archer D.B."/>
            <person name="Baker S.E."/>
            <person name="Benoit I."/>
            <person name="Brakhage A.A."/>
            <person name="Braus G.H."/>
            <person name="Fischer R."/>
            <person name="Frisvad J.C."/>
            <person name="Goldman G.H."/>
            <person name="Houbraken J."/>
            <person name="Oakley B."/>
            <person name="Pocsi I."/>
            <person name="Scazzocchio C."/>
            <person name="Seiboth B."/>
            <person name="vanKuyk P.A."/>
            <person name="Wortman J."/>
            <person name="Dyer P.S."/>
            <person name="Grigoriev I.V."/>
        </authorList>
    </citation>
    <scope>NUCLEOTIDE SEQUENCE [LARGE SCALE GENOMIC DNA]</scope>
    <source>
        <strain evidence="3">CBS 583.65</strain>
    </source>
</reference>
<evidence type="ECO:0000313" key="3">
    <source>
        <dbReference type="Proteomes" id="UP000184073"/>
    </source>
</evidence>
<keyword evidence="3" id="KW-1185">Reference proteome</keyword>
<dbReference type="GeneID" id="63722993"/>